<comment type="caution">
    <text evidence="1">The sequence shown here is derived from an EMBL/GenBank/DDBJ whole genome shotgun (WGS) entry which is preliminary data.</text>
</comment>
<dbReference type="STRING" id="1618336.US94_C0005G0011"/>
<gene>
    <name evidence="1" type="ORF">US94_C0005G0011</name>
</gene>
<dbReference type="EMBL" id="LBUX01000005">
    <property type="protein sequence ID" value="KKQ74415.1"/>
    <property type="molecule type" value="Genomic_DNA"/>
</dbReference>
<name>A0A0G0KFZ2_9BACT</name>
<accession>A0A0G0KFZ2</accession>
<reference evidence="1 2" key="1">
    <citation type="journal article" date="2015" name="Nature">
        <title>rRNA introns, odd ribosomes, and small enigmatic genomes across a large radiation of phyla.</title>
        <authorList>
            <person name="Brown C.T."/>
            <person name="Hug L.A."/>
            <person name="Thomas B.C."/>
            <person name="Sharon I."/>
            <person name="Castelle C.J."/>
            <person name="Singh A."/>
            <person name="Wilkins M.J."/>
            <person name="Williams K.H."/>
            <person name="Banfield J.F."/>
        </authorList>
    </citation>
    <scope>NUCLEOTIDE SEQUENCE [LARGE SCALE GENOMIC DNA]</scope>
</reference>
<protein>
    <submittedName>
        <fullName evidence="1">Uncharacterized protein</fullName>
    </submittedName>
</protein>
<evidence type="ECO:0000313" key="1">
    <source>
        <dbReference type="EMBL" id="KKQ74415.1"/>
    </source>
</evidence>
<organism evidence="1 2">
    <name type="scientific">Berkelbacteria bacterium GW2011_GWB1_38_5</name>
    <dbReference type="NCBI Taxonomy" id="1618336"/>
    <lineage>
        <taxon>Bacteria</taxon>
        <taxon>Candidatus Berkelbacteria</taxon>
    </lineage>
</organism>
<sequence>MKAIIDIADEVWPDDMPSFGFRISLHGEGRPLILKIIASKKIDSRLTFGHTQECCHPPAPFASTATRFFGECFTLQTILNGIKAELGVDYQIYRYLQRDVAVFIIGSPSEELPEKLNIVYECLEILHSVRIAKQIEESSGNEN</sequence>
<dbReference type="AlphaFoldDB" id="A0A0G0KFZ2"/>
<evidence type="ECO:0000313" key="2">
    <source>
        <dbReference type="Proteomes" id="UP000034498"/>
    </source>
</evidence>
<proteinExistence type="predicted"/>
<dbReference type="Proteomes" id="UP000034498">
    <property type="component" value="Unassembled WGS sequence"/>
</dbReference>